<sequence>MTTGERVDVPAAPPRGASWAGVVSLGLGVFAIVMSEFLPASLLPRIADDLGVSAGTAGQSVTMTALAAAVSALCISVVLPRADRRRVMIGLTALAVVSDVVVALAPNLVVLLAARLLLGVALGGFWAMATAMAAHLVPADHLGRALTVINAGVALATVAAVPLGSWLGEVWGWRGVFALGAGVAVLALTVQAATLPRVPPTAASGLRALGSVLRSRVVLLGLLALLLVFGGHFSGFTYIRPAVQGMSDVGAAGLAALLLVFGIASFLGTAVSGPLADRAPRVGVIGFPAVLGVGMLALLAGGGSTVGLFGAAVLWGFGFGGVPTTVLSWGARTEPARLEQVGGLIVTVCNVAIAVGAIAGGFLVDGVATGAPLVAGGVAAIAGALVFSGLRGGERVPAPAG</sequence>
<dbReference type="CDD" id="cd17324">
    <property type="entry name" value="MFS_NepI_like"/>
    <property type="match status" value="1"/>
</dbReference>
<keyword evidence="3 6" id="KW-0812">Transmembrane</keyword>
<dbReference type="RefSeq" id="WP_221202744.1">
    <property type="nucleotide sequence ID" value="NZ_JACIBU010000001.1"/>
</dbReference>
<feature type="transmembrane region" description="Helical" evidence="6">
    <location>
        <begin position="87"/>
        <end position="106"/>
    </location>
</feature>
<dbReference type="SUPFAM" id="SSF103473">
    <property type="entry name" value="MFS general substrate transporter"/>
    <property type="match status" value="1"/>
</dbReference>
<evidence type="ECO:0000256" key="2">
    <source>
        <dbReference type="ARBA" id="ARBA00022475"/>
    </source>
</evidence>
<feature type="transmembrane region" description="Helical" evidence="6">
    <location>
        <begin position="112"/>
        <end position="134"/>
    </location>
</feature>
<comment type="subcellular location">
    <subcellularLocation>
        <location evidence="1">Cell membrane</location>
        <topology evidence="1">Multi-pass membrane protein</topology>
    </subcellularLocation>
</comment>
<feature type="transmembrane region" description="Helical" evidence="6">
    <location>
        <begin position="60"/>
        <end position="80"/>
    </location>
</feature>
<accession>A0A839XW21</accession>
<feature type="transmembrane region" description="Helical" evidence="6">
    <location>
        <begin position="173"/>
        <end position="196"/>
    </location>
</feature>
<evidence type="ECO:0000256" key="6">
    <source>
        <dbReference type="SAM" id="Phobius"/>
    </source>
</evidence>
<dbReference type="InterPro" id="IPR011701">
    <property type="entry name" value="MFS"/>
</dbReference>
<reference evidence="8 9" key="1">
    <citation type="submission" date="2020-08" db="EMBL/GenBank/DDBJ databases">
        <title>Sequencing the genomes of 1000 actinobacteria strains.</title>
        <authorList>
            <person name="Klenk H.-P."/>
        </authorList>
    </citation>
    <scope>NUCLEOTIDE SEQUENCE [LARGE SCALE GENOMIC DNA]</scope>
    <source>
        <strain evidence="8 9">DSM 16678</strain>
    </source>
</reference>
<feature type="transmembrane region" description="Helical" evidence="6">
    <location>
        <begin position="146"/>
        <end position="167"/>
    </location>
</feature>
<dbReference type="GO" id="GO:0005886">
    <property type="term" value="C:plasma membrane"/>
    <property type="evidence" value="ECO:0007669"/>
    <property type="project" value="UniProtKB-SubCell"/>
</dbReference>
<proteinExistence type="predicted"/>
<dbReference type="GO" id="GO:0022857">
    <property type="term" value="F:transmembrane transporter activity"/>
    <property type="evidence" value="ECO:0007669"/>
    <property type="project" value="InterPro"/>
</dbReference>
<dbReference type="InterPro" id="IPR020846">
    <property type="entry name" value="MFS_dom"/>
</dbReference>
<feature type="transmembrane region" description="Helical" evidence="6">
    <location>
        <begin position="251"/>
        <end position="270"/>
    </location>
</feature>
<evidence type="ECO:0000256" key="5">
    <source>
        <dbReference type="ARBA" id="ARBA00023136"/>
    </source>
</evidence>
<dbReference type="Gene3D" id="1.20.1250.20">
    <property type="entry name" value="MFS general substrate transporter like domains"/>
    <property type="match status" value="1"/>
</dbReference>
<feature type="transmembrane region" description="Helical" evidence="6">
    <location>
        <begin position="282"/>
        <end position="300"/>
    </location>
</feature>
<feature type="transmembrane region" description="Helical" evidence="6">
    <location>
        <begin position="217"/>
        <end position="239"/>
    </location>
</feature>
<evidence type="ECO:0000313" key="8">
    <source>
        <dbReference type="EMBL" id="MBB3674779.1"/>
    </source>
</evidence>
<keyword evidence="5 6" id="KW-0472">Membrane</keyword>
<evidence type="ECO:0000259" key="7">
    <source>
        <dbReference type="PROSITE" id="PS50850"/>
    </source>
</evidence>
<dbReference type="Proteomes" id="UP000580718">
    <property type="component" value="Unassembled WGS sequence"/>
</dbReference>
<comment type="caution">
    <text evidence="8">The sequence shown here is derived from an EMBL/GenBank/DDBJ whole genome shotgun (WGS) entry which is preliminary data.</text>
</comment>
<evidence type="ECO:0000256" key="3">
    <source>
        <dbReference type="ARBA" id="ARBA00022692"/>
    </source>
</evidence>
<organism evidence="8 9">
    <name type="scientific">Modestobacter versicolor</name>
    <dbReference type="NCBI Taxonomy" id="429133"/>
    <lineage>
        <taxon>Bacteria</taxon>
        <taxon>Bacillati</taxon>
        <taxon>Actinomycetota</taxon>
        <taxon>Actinomycetes</taxon>
        <taxon>Geodermatophilales</taxon>
        <taxon>Geodermatophilaceae</taxon>
        <taxon>Modestobacter</taxon>
    </lineage>
</organism>
<evidence type="ECO:0000313" key="9">
    <source>
        <dbReference type="Proteomes" id="UP000580718"/>
    </source>
</evidence>
<dbReference type="EMBL" id="JACIBU010000001">
    <property type="protein sequence ID" value="MBB3674779.1"/>
    <property type="molecule type" value="Genomic_DNA"/>
</dbReference>
<evidence type="ECO:0000256" key="1">
    <source>
        <dbReference type="ARBA" id="ARBA00004651"/>
    </source>
</evidence>
<dbReference type="AlphaFoldDB" id="A0A839XW21"/>
<dbReference type="PROSITE" id="PS50850">
    <property type="entry name" value="MFS"/>
    <property type="match status" value="1"/>
</dbReference>
<dbReference type="InterPro" id="IPR036259">
    <property type="entry name" value="MFS_trans_sf"/>
</dbReference>
<dbReference type="Pfam" id="PF07690">
    <property type="entry name" value="MFS_1"/>
    <property type="match status" value="1"/>
</dbReference>
<keyword evidence="4 6" id="KW-1133">Transmembrane helix</keyword>
<name>A0A839XW21_9ACTN</name>
<feature type="transmembrane region" description="Helical" evidence="6">
    <location>
        <begin position="306"/>
        <end position="329"/>
    </location>
</feature>
<feature type="domain" description="Major facilitator superfamily (MFS) profile" evidence="7">
    <location>
        <begin position="21"/>
        <end position="394"/>
    </location>
</feature>
<dbReference type="PANTHER" id="PTHR43124:SF5">
    <property type="entry name" value="PURINE RIBONUCLEOSIDE EFFLUX PUMP NEPI"/>
    <property type="match status" value="1"/>
</dbReference>
<keyword evidence="2" id="KW-1003">Cell membrane</keyword>
<feature type="transmembrane region" description="Helical" evidence="6">
    <location>
        <begin position="20"/>
        <end position="40"/>
    </location>
</feature>
<gene>
    <name evidence="8" type="ORF">FHX36_000514</name>
</gene>
<dbReference type="InterPro" id="IPR050189">
    <property type="entry name" value="MFS_Efflux_Transporters"/>
</dbReference>
<protein>
    <submittedName>
        <fullName evidence="8">DHA1 family purine ribonucleoside efflux pump-like MFS transporter</fullName>
    </submittedName>
</protein>
<feature type="transmembrane region" description="Helical" evidence="6">
    <location>
        <begin position="341"/>
        <end position="364"/>
    </location>
</feature>
<evidence type="ECO:0000256" key="4">
    <source>
        <dbReference type="ARBA" id="ARBA00022989"/>
    </source>
</evidence>
<feature type="transmembrane region" description="Helical" evidence="6">
    <location>
        <begin position="370"/>
        <end position="390"/>
    </location>
</feature>
<dbReference type="PANTHER" id="PTHR43124">
    <property type="entry name" value="PURINE EFFLUX PUMP PBUE"/>
    <property type="match status" value="1"/>
</dbReference>